<evidence type="ECO:0000313" key="2">
    <source>
        <dbReference type="Proteomes" id="UP000499080"/>
    </source>
</evidence>
<dbReference type="Proteomes" id="UP000499080">
    <property type="component" value="Unassembled WGS sequence"/>
</dbReference>
<dbReference type="OrthoDB" id="6776127at2759"/>
<evidence type="ECO:0000313" key="1">
    <source>
        <dbReference type="EMBL" id="GBN58612.1"/>
    </source>
</evidence>
<proteinExistence type="predicted"/>
<protein>
    <submittedName>
        <fullName evidence="1">Uncharacterized protein</fullName>
    </submittedName>
</protein>
<accession>A0A4Y2Q5U0</accession>
<gene>
    <name evidence="1" type="ORF">AVEN_152771_1</name>
</gene>
<organism evidence="1 2">
    <name type="scientific">Araneus ventricosus</name>
    <name type="common">Orbweaver spider</name>
    <name type="synonym">Epeira ventricosa</name>
    <dbReference type="NCBI Taxonomy" id="182803"/>
    <lineage>
        <taxon>Eukaryota</taxon>
        <taxon>Metazoa</taxon>
        <taxon>Ecdysozoa</taxon>
        <taxon>Arthropoda</taxon>
        <taxon>Chelicerata</taxon>
        <taxon>Arachnida</taxon>
        <taxon>Araneae</taxon>
        <taxon>Araneomorphae</taxon>
        <taxon>Entelegynae</taxon>
        <taxon>Araneoidea</taxon>
        <taxon>Araneidae</taxon>
        <taxon>Araneus</taxon>
    </lineage>
</organism>
<comment type="caution">
    <text evidence="1">The sequence shown here is derived from an EMBL/GenBank/DDBJ whole genome shotgun (WGS) entry which is preliminary data.</text>
</comment>
<dbReference type="EMBL" id="BGPR01012970">
    <property type="protein sequence ID" value="GBN58612.1"/>
    <property type="molecule type" value="Genomic_DNA"/>
</dbReference>
<keyword evidence="2" id="KW-1185">Reference proteome</keyword>
<reference evidence="1 2" key="1">
    <citation type="journal article" date="2019" name="Sci. Rep.">
        <title>Orb-weaving spider Araneus ventricosus genome elucidates the spidroin gene catalogue.</title>
        <authorList>
            <person name="Kono N."/>
            <person name="Nakamura H."/>
            <person name="Ohtoshi R."/>
            <person name="Moran D.A.P."/>
            <person name="Shinohara A."/>
            <person name="Yoshida Y."/>
            <person name="Fujiwara M."/>
            <person name="Mori M."/>
            <person name="Tomita M."/>
            <person name="Arakawa K."/>
        </authorList>
    </citation>
    <scope>NUCLEOTIDE SEQUENCE [LARGE SCALE GENOMIC DNA]</scope>
</reference>
<name>A0A4Y2Q5U0_ARAVE</name>
<sequence>MEEHRTRNGIFDLLAIWNKASVLKTNEEGEDLKEGGGKKEKGLWQRIRISTPRCSATSSSNRSYLRERPSRILRRLVYTVVINNQRYGMFRKAFYSMHGVSEKLVRTAVNETTSTGTVVSDQKGKKE</sequence>
<dbReference type="AlphaFoldDB" id="A0A4Y2Q5U0"/>